<gene>
    <name evidence="3" type="ORF">DPMN_108552</name>
</gene>
<organism evidence="3 4">
    <name type="scientific">Dreissena polymorpha</name>
    <name type="common">Zebra mussel</name>
    <name type="synonym">Mytilus polymorpha</name>
    <dbReference type="NCBI Taxonomy" id="45954"/>
    <lineage>
        <taxon>Eukaryota</taxon>
        <taxon>Metazoa</taxon>
        <taxon>Spiralia</taxon>
        <taxon>Lophotrochozoa</taxon>
        <taxon>Mollusca</taxon>
        <taxon>Bivalvia</taxon>
        <taxon>Autobranchia</taxon>
        <taxon>Heteroconchia</taxon>
        <taxon>Euheterodonta</taxon>
        <taxon>Imparidentia</taxon>
        <taxon>Neoheterodontei</taxon>
        <taxon>Myida</taxon>
        <taxon>Dreissenoidea</taxon>
        <taxon>Dreissenidae</taxon>
        <taxon>Dreissena</taxon>
    </lineage>
</organism>
<dbReference type="AlphaFoldDB" id="A0A9D4K951"/>
<dbReference type="GO" id="GO:0003677">
    <property type="term" value="F:DNA binding"/>
    <property type="evidence" value="ECO:0007669"/>
    <property type="project" value="UniProtKB-KW"/>
</dbReference>
<protein>
    <recommendedName>
        <fullName evidence="2">HTH CENPB-type domain-containing protein</fullName>
    </recommendedName>
</protein>
<comment type="caution">
    <text evidence="3">The sequence shown here is derived from an EMBL/GenBank/DDBJ whole genome shotgun (WGS) entry which is preliminary data.</text>
</comment>
<evidence type="ECO:0000256" key="1">
    <source>
        <dbReference type="ARBA" id="ARBA00023125"/>
    </source>
</evidence>
<dbReference type="InterPro" id="IPR009057">
    <property type="entry name" value="Homeodomain-like_sf"/>
</dbReference>
<feature type="domain" description="HTH CENPB-type" evidence="2">
    <location>
        <begin position="1"/>
        <end position="74"/>
    </location>
</feature>
<reference evidence="3" key="2">
    <citation type="submission" date="2020-11" db="EMBL/GenBank/DDBJ databases">
        <authorList>
            <person name="McCartney M.A."/>
            <person name="Auch B."/>
            <person name="Kono T."/>
            <person name="Mallez S."/>
            <person name="Becker A."/>
            <person name="Gohl D.M."/>
            <person name="Silverstein K.A.T."/>
            <person name="Koren S."/>
            <person name="Bechman K.B."/>
            <person name="Herman A."/>
            <person name="Abrahante J.E."/>
            <person name="Garbe J."/>
        </authorList>
    </citation>
    <scope>NUCLEOTIDE SEQUENCE</scope>
    <source>
        <strain evidence="3">Duluth1</strain>
        <tissue evidence="3">Whole animal</tissue>
    </source>
</reference>
<evidence type="ECO:0000313" key="3">
    <source>
        <dbReference type="EMBL" id="KAH3835204.1"/>
    </source>
</evidence>
<dbReference type="SUPFAM" id="SSF46689">
    <property type="entry name" value="Homeodomain-like"/>
    <property type="match status" value="1"/>
</dbReference>
<keyword evidence="4" id="KW-1185">Reference proteome</keyword>
<dbReference type="EMBL" id="JAIWYP010000004">
    <property type="protein sequence ID" value="KAH3835204.1"/>
    <property type="molecule type" value="Genomic_DNA"/>
</dbReference>
<evidence type="ECO:0000259" key="2">
    <source>
        <dbReference type="PROSITE" id="PS51253"/>
    </source>
</evidence>
<dbReference type="Pfam" id="PF03221">
    <property type="entry name" value="HTH_Tnp_Tc5"/>
    <property type="match status" value="1"/>
</dbReference>
<name>A0A9D4K951_DREPO</name>
<keyword evidence="1" id="KW-0238">DNA-binding</keyword>
<evidence type="ECO:0000313" key="4">
    <source>
        <dbReference type="Proteomes" id="UP000828390"/>
    </source>
</evidence>
<proteinExistence type="predicted"/>
<dbReference type="InterPro" id="IPR006600">
    <property type="entry name" value="HTH_CenpB_DNA-bd_dom"/>
</dbReference>
<dbReference type="PROSITE" id="PS51253">
    <property type="entry name" value="HTH_CENPB"/>
    <property type="match status" value="1"/>
</dbReference>
<sequence length="158" mass="17509">MGVDTALTTDEEDALVSYIGYMANRGFPLSIQQLIGFAWCIAKERGRGDVFSDSGPSRSWWNGFKSRHPGLGLRRPDSLDRGTASLGSVNALREYFSLLKETLESNELTDKPDRIYNCDEAALFLNKSAGQNVIVPTRKRHAHSLSVATNEHNLYTAS</sequence>
<dbReference type="Proteomes" id="UP000828390">
    <property type="component" value="Unassembled WGS sequence"/>
</dbReference>
<reference evidence="3" key="1">
    <citation type="journal article" date="2019" name="bioRxiv">
        <title>The Genome of the Zebra Mussel, Dreissena polymorpha: A Resource for Invasive Species Research.</title>
        <authorList>
            <person name="McCartney M.A."/>
            <person name="Auch B."/>
            <person name="Kono T."/>
            <person name="Mallez S."/>
            <person name="Zhang Y."/>
            <person name="Obille A."/>
            <person name="Becker A."/>
            <person name="Abrahante J.E."/>
            <person name="Garbe J."/>
            <person name="Badalamenti J.P."/>
            <person name="Herman A."/>
            <person name="Mangelson H."/>
            <person name="Liachko I."/>
            <person name="Sullivan S."/>
            <person name="Sone E.D."/>
            <person name="Koren S."/>
            <person name="Silverstein K.A.T."/>
            <person name="Beckman K.B."/>
            <person name="Gohl D.M."/>
        </authorList>
    </citation>
    <scope>NUCLEOTIDE SEQUENCE</scope>
    <source>
        <strain evidence="3">Duluth1</strain>
        <tissue evidence="3">Whole animal</tissue>
    </source>
</reference>
<accession>A0A9D4K951</accession>